<evidence type="ECO:0000256" key="1">
    <source>
        <dbReference type="SAM" id="MobiDB-lite"/>
    </source>
</evidence>
<reference evidence="2 3" key="1">
    <citation type="submission" date="2017-11" db="EMBL/GenBank/DDBJ databases">
        <title>De-novo sequencing of pomegranate (Punica granatum L.) genome.</title>
        <authorList>
            <person name="Akparov Z."/>
            <person name="Amiraslanov A."/>
            <person name="Hajiyeva S."/>
            <person name="Abbasov M."/>
            <person name="Kaur K."/>
            <person name="Hamwieh A."/>
            <person name="Solovyev V."/>
            <person name="Salamov A."/>
            <person name="Braich B."/>
            <person name="Kosarev P."/>
            <person name="Mahmoud A."/>
            <person name="Hajiyev E."/>
            <person name="Babayeva S."/>
            <person name="Izzatullayeva V."/>
            <person name="Mammadov A."/>
            <person name="Mammadov A."/>
            <person name="Sharifova S."/>
            <person name="Ojaghi J."/>
            <person name="Eynullazada K."/>
            <person name="Bayramov B."/>
            <person name="Abdulazimova A."/>
            <person name="Shahmuradov I."/>
        </authorList>
    </citation>
    <scope>NUCLEOTIDE SEQUENCE [LARGE SCALE GENOMIC DNA]</scope>
    <source>
        <strain evidence="3">cv. AG2017</strain>
        <tissue evidence="2">Leaf</tissue>
    </source>
</reference>
<proteinExistence type="predicted"/>
<keyword evidence="3" id="KW-1185">Reference proteome</keyword>
<protein>
    <submittedName>
        <fullName evidence="2">Uncharacterized protein</fullName>
    </submittedName>
</protein>
<gene>
    <name evidence="2" type="ORF">CRG98_025810</name>
</gene>
<dbReference type="Proteomes" id="UP000233551">
    <property type="component" value="Unassembled WGS sequence"/>
</dbReference>
<evidence type="ECO:0000313" key="2">
    <source>
        <dbReference type="EMBL" id="PKI53804.1"/>
    </source>
</evidence>
<name>A0A2I0JC50_PUNGR</name>
<dbReference type="EMBL" id="PGOL01001831">
    <property type="protein sequence ID" value="PKI53804.1"/>
    <property type="molecule type" value="Genomic_DNA"/>
</dbReference>
<comment type="caution">
    <text evidence="2">The sequence shown here is derived from an EMBL/GenBank/DDBJ whole genome shotgun (WGS) entry which is preliminary data.</text>
</comment>
<evidence type="ECO:0000313" key="3">
    <source>
        <dbReference type="Proteomes" id="UP000233551"/>
    </source>
</evidence>
<dbReference type="AlphaFoldDB" id="A0A2I0JC50"/>
<organism evidence="2 3">
    <name type="scientific">Punica granatum</name>
    <name type="common">Pomegranate</name>
    <dbReference type="NCBI Taxonomy" id="22663"/>
    <lineage>
        <taxon>Eukaryota</taxon>
        <taxon>Viridiplantae</taxon>
        <taxon>Streptophyta</taxon>
        <taxon>Embryophyta</taxon>
        <taxon>Tracheophyta</taxon>
        <taxon>Spermatophyta</taxon>
        <taxon>Magnoliopsida</taxon>
        <taxon>eudicotyledons</taxon>
        <taxon>Gunneridae</taxon>
        <taxon>Pentapetalae</taxon>
        <taxon>rosids</taxon>
        <taxon>malvids</taxon>
        <taxon>Myrtales</taxon>
        <taxon>Lythraceae</taxon>
        <taxon>Punica</taxon>
    </lineage>
</organism>
<feature type="region of interest" description="Disordered" evidence="1">
    <location>
        <begin position="81"/>
        <end position="100"/>
    </location>
</feature>
<sequence length="100" mass="11075">MQQKSPQAKEKRKLEPCSNRCCTVVSVDAGDSGLDSAITKVVARMTEGEEQSSETLDSVTRRRRGKTLVWTLPLEGKEDGANFALEGEDETCDDRARSKR</sequence>
<accession>A0A2I0JC50</accession>